<proteinExistence type="predicted"/>
<evidence type="ECO:0000259" key="1">
    <source>
        <dbReference type="PROSITE" id="PS51724"/>
    </source>
</evidence>
<dbReference type="InterPro" id="IPR007730">
    <property type="entry name" value="SPOR-like_dom"/>
</dbReference>
<dbReference type="AlphaFoldDB" id="A0A7D5H7C3"/>
<dbReference type="PROSITE" id="PS51724">
    <property type="entry name" value="SPOR"/>
    <property type="match status" value="1"/>
</dbReference>
<dbReference type="GO" id="GO:0042834">
    <property type="term" value="F:peptidoglycan binding"/>
    <property type="evidence" value="ECO:0007669"/>
    <property type="project" value="InterPro"/>
</dbReference>
<dbReference type="Gene3D" id="3.30.70.1070">
    <property type="entry name" value="Sporulation related repeat"/>
    <property type="match status" value="1"/>
</dbReference>
<dbReference type="InterPro" id="IPR036680">
    <property type="entry name" value="SPOR-like_sf"/>
</dbReference>
<dbReference type="InterPro" id="IPR052521">
    <property type="entry name" value="Cell_div_SPOR-domain"/>
</dbReference>
<keyword evidence="3" id="KW-1185">Reference proteome</keyword>
<dbReference type="PANTHER" id="PTHR38687:SF1">
    <property type="entry name" value="CELL DIVISION PROTEIN DEDD"/>
    <property type="match status" value="1"/>
</dbReference>
<gene>
    <name evidence="2" type="ORF">HWQ56_19775</name>
</gene>
<dbReference type="SUPFAM" id="SSF110997">
    <property type="entry name" value="Sporulation related repeat"/>
    <property type="match status" value="1"/>
</dbReference>
<dbReference type="GO" id="GO:0030428">
    <property type="term" value="C:cell septum"/>
    <property type="evidence" value="ECO:0007669"/>
    <property type="project" value="TreeGrafter"/>
</dbReference>
<dbReference type="PANTHER" id="PTHR38687">
    <property type="entry name" value="CELL DIVISION PROTEIN DEDD-RELATED"/>
    <property type="match status" value="1"/>
</dbReference>
<evidence type="ECO:0000313" key="2">
    <source>
        <dbReference type="EMBL" id="QKZ05903.1"/>
    </source>
</evidence>
<name>A0A7D5H7C3_9PSED</name>
<reference evidence="2 3" key="1">
    <citation type="submission" date="2020-06" db="EMBL/GenBank/DDBJ databases">
        <title>Pseudomonas eucalypticola sp. nov., an endophyte of Eucalyptus dunnii leaves with biocontrol ability of eucalyptus leaf blight.</title>
        <authorList>
            <person name="Liu Y."/>
            <person name="Song Z."/>
            <person name="Zeng H."/>
            <person name="Lu M."/>
            <person name="Wang X."/>
            <person name="Lian X."/>
            <person name="Zhang Q."/>
        </authorList>
    </citation>
    <scope>NUCLEOTIDE SEQUENCE [LARGE SCALE GENOMIC DNA]</scope>
    <source>
        <strain evidence="2 3">NP-1</strain>
    </source>
</reference>
<protein>
    <submittedName>
        <fullName evidence="2">SPOR domain-containing protein</fullName>
    </submittedName>
</protein>
<sequence length="212" mass="22158">MRTLSLMMVALAVAGCGDSAVQNAHKAVAYQLQDPGSAQFRADRELGDGSVCGEVNGKNSDGAYSGFGHYLARKGAEGFQVTLDPQARNPEAATACGYPLAAVQAPAPAPAPLPVAEASKGVGEIVGVKWSVQLVSTSAGSARLVSQKLKGYGYAAYVTHEDAVSRVYVGPFDSRSQATRKLDQLRREHKMRGVIVRYRGVGDLPAASVAHG</sequence>
<dbReference type="GO" id="GO:0032153">
    <property type="term" value="C:cell division site"/>
    <property type="evidence" value="ECO:0007669"/>
    <property type="project" value="TreeGrafter"/>
</dbReference>
<accession>A0A7D5H7C3</accession>
<dbReference type="RefSeq" id="WP_176571576.1">
    <property type="nucleotide sequence ID" value="NZ_CP056030.1"/>
</dbReference>
<dbReference type="KEGG" id="pez:HWQ56_19775"/>
<feature type="domain" description="SPOR" evidence="1">
    <location>
        <begin position="123"/>
        <end position="198"/>
    </location>
</feature>
<dbReference type="Proteomes" id="UP000509568">
    <property type="component" value="Chromosome"/>
</dbReference>
<dbReference type="Pfam" id="PF05036">
    <property type="entry name" value="SPOR"/>
    <property type="match status" value="1"/>
</dbReference>
<dbReference type="GO" id="GO:0032506">
    <property type="term" value="P:cytokinetic process"/>
    <property type="evidence" value="ECO:0007669"/>
    <property type="project" value="TreeGrafter"/>
</dbReference>
<organism evidence="2 3">
    <name type="scientific">Pseudomonas eucalypticola</name>
    <dbReference type="NCBI Taxonomy" id="2599595"/>
    <lineage>
        <taxon>Bacteria</taxon>
        <taxon>Pseudomonadati</taxon>
        <taxon>Pseudomonadota</taxon>
        <taxon>Gammaproteobacteria</taxon>
        <taxon>Pseudomonadales</taxon>
        <taxon>Pseudomonadaceae</taxon>
        <taxon>Pseudomonas</taxon>
    </lineage>
</organism>
<evidence type="ECO:0000313" key="3">
    <source>
        <dbReference type="Proteomes" id="UP000509568"/>
    </source>
</evidence>
<dbReference type="PROSITE" id="PS51257">
    <property type="entry name" value="PROKAR_LIPOPROTEIN"/>
    <property type="match status" value="1"/>
</dbReference>
<dbReference type="EMBL" id="CP056030">
    <property type="protein sequence ID" value="QKZ05903.1"/>
    <property type="molecule type" value="Genomic_DNA"/>
</dbReference>